<dbReference type="PROSITE" id="PS51658">
    <property type="entry name" value="BFN"/>
    <property type="match status" value="1"/>
</dbReference>
<name>C7NVN9_HALMD</name>
<reference evidence="3 4" key="1">
    <citation type="journal article" date="2009" name="Stand. Genomic Sci.">
        <title>Complete genome sequence of Halomicrobium mukohataei type strain (arg-2).</title>
        <authorList>
            <person name="Tindall B.J."/>
            <person name="Schneider S."/>
            <person name="Lapidus A."/>
            <person name="Copeland A."/>
            <person name="Glavina Del Rio T."/>
            <person name="Nolan M."/>
            <person name="Lucas S."/>
            <person name="Chen F."/>
            <person name="Tice H."/>
            <person name="Cheng J.F."/>
            <person name="Saunders E."/>
            <person name="Bruce D."/>
            <person name="Goodwin L."/>
            <person name="Pitluck S."/>
            <person name="Mikhailova N."/>
            <person name="Pati A."/>
            <person name="Ivanova N."/>
            <person name="Mavrommatis K."/>
            <person name="Chen A."/>
            <person name="Palaniappan K."/>
            <person name="Chain P."/>
            <person name="Land M."/>
            <person name="Hauser L."/>
            <person name="Chang Y.J."/>
            <person name="Jeffries C.D."/>
            <person name="Brettin T."/>
            <person name="Han C."/>
            <person name="Rohde M."/>
            <person name="Goker M."/>
            <person name="Bristow J."/>
            <person name="Eisen J.A."/>
            <person name="Markowitz V."/>
            <person name="Hugenholtz P."/>
            <person name="Klenk H.P."/>
            <person name="Kyrpides N.C."/>
            <person name="Detter J.C."/>
        </authorList>
    </citation>
    <scope>NUCLEOTIDE SEQUENCE [LARGE SCALE GENOMIC DNA]</scope>
    <source>
        <strain evidence="4">ATCC 700874 / DSM 12286 / JCM 9738 / NCIMB 13541</strain>
    </source>
</reference>
<dbReference type="STRING" id="485914.Hmuk_0003"/>
<protein>
    <recommendedName>
        <fullName evidence="2">BFN domain-containing protein</fullName>
    </recommendedName>
</protein>
<dbReference type="eggNOG" id="arCOG01759">
    <property type="taxonomic scope" value="Archaea"/>
</dbReference>
<dbReference type="InterPro" id="IPR003729">
    <property type="entry name" value="Bi_nuclease_dom"/>
</dbReference>
<feature type="compositionally biased region" description="Basic and acidic residues" evidence="1">
    <location>
        <begin position="1"/>
        <end position="12"/>
    </location>
</feature>
<dbReference type="PANTHER" id="PTHR15160">
    <property type="entry name" value="VON HIPPEL-LINDAU PROTEIN"/>
    <property type="match status" value="1"/>
</dbReference>
<dbReference type="Gene3D" id="3.10.690.10">
    <property type="entry name" value="Bifunctional nuclease domain"/>
    <property type="match status" value="1"/>
</dbReference>
<dbReference type="SUPFAM" id="SSF103256">
    <property type="entry name" value="Hypothetical protein TM0160"/>
    <property type="match status" value="1"/>
</dbReference>
<evidence type="ECO:0000313" key="4">
    <source>
        <dbReference type="Proteomes" id="UP000001746"/>
    </source>
</evidence>
<dbReference type="Pfam" id="PF02577">
    <property type="entry name" value="BFN_dom"/>
    <property type="match status" value="1"/>
</dbReference>
<feature type="compositionally biased region" description="Acidic residues" evidence="1">
    <location>
        <begin position="223"/>
        <end position="238"/>
    </location>
</feature>
<dbReference type="KEGG" id="hmu:Hmuk_0003"/>
<accession>C7NVN9</accession>
<evidence type="ECO:0000313" key="3">
    <source>
        <dbReference type="EMBL" id="ACV46154.1"/>
    </source>
</evidence>
<feature type="region of interest" description="Disordered" evidence="1">
    <location>
        <begin position="214"/>
        <end position="238"/>
    </location>
</feature>
<evidence type="ECO:0000259" key="2">
    <source>
        <dbReference type="PROSITE" id="PS51658"/>
    </source>
</evidence>
<feature type="region of interest" description="Disordered" evidence="1">
    <location>
        <begin position="1"/>
        <end position="43"/>
    </location>
</feature>
<dbReference type="GO" id="GO:0004518">
    <property type="term" value="F:nuclease activity"/>
    <property type="evidence" value="ECO:0007669"/>
    <property type="project" value="InterPro"/>
</dbReference>
<dbReference type="AlphaFoldDB" id="C7NVN9"/>
<dbReference type="Proteomes" id="UP000001746">
    <property type="component" value="Chromosome"/>
</dbReference>
<dbReference type="PANTHER" id="PTHR15160:SF1">
    <property type="entry name" value="VON HIPPEL-LINDAU DISEASE TUMOR SUPPRESSOR"/>
    <property type="match status" value="1"/>
</dbReference>
<dbReference type="HOGENOM" id="CLU_1163776_0_0_2"/>
<dbReference type="EMBL" id="CP001688">
    <property type="protein sequence ID" value="ACV46154.1"/>
    <property type="molecule type" value="Genomic_DNA"/>
</dbReference>
<organism evidence="3 4">
    <name type="scientific">Halomicrobium mukohataei (strain ATCC 700874 / DSM 12286 / JCM 9738 / NCIMB 13541)</name>
    <name type="common">Haloarcula mukohataei</name>
    <dbReference type="NCBI Taxonomy" id="485914"/>
    <lineage>
        <taxon>Archaea</taxon>
        <taxon>Methanobacteriati</taxon>
        <taxon>Methanobacteriota</taxon>
        <taxon>Stenosarchaea group</taxon>
        <taxon>Halobacteria</taxon>
        <taxon>Halobacteriales</taxon>
        <taxon>Haloarculaceae</taxon>
        <taxon>Halomicrobium</taxon>
    </lineage>
</organism>
<keyword evidence="4" id="KW-1185">Reference proteome</keyword>
<proteinExistence type="predicted"/>
<dbReference type="InterPro" id="IPR036104">
    <property type="entry name" value="BFN_sf"/>
</dbReference>
<gene>
    <name evidence="3" type="ordered locus">Hmuk_0003</name>
</gene>
<evidence type="ECO:0000256" key="1">
    <source>
        <dbReference type="SAM" id="MobiDB-lite"/>
    </source>
</evidence>
<sequence length="238" mass="26267">MKGRVQLREPRRSLLTGAKRPFARPEGLGESLSASTRSARSESRDRNCTRVFGVYNSEDAAAYLNTICGPLHSFSYLRTEPSDMEHEATVEGVGIGVGEEGPGAPVVLLRAREEVVPIFVSSDQAQSMQLALEGEPFERPLTHDLMVEMVAEFGAAIDRVRIDDLADGTFYAKIDTEQYLDDRRKEMVFDARPSDGIAIALRVDCPLIVSDEVVDEAGQPPEAFEEAPEEDDDSEFEL</sequence>
<feature type="domain" description="BFN" evidence="2">
    <location>
        <begin position="85"/>
        <end position="221"/>
    </location>
</feature>